<dbReference type="PANTHER" id="PTHR11214">
    <property type="entry name" value="BETA-1,3-N-ACETYLGLUCOSAMINYLTRANSFERASE"/>
    <property type="match status" value="1"/>
</dbReference>
<dbReference type="GO" id="GO:0000139">
    <property type="term" value="C:Golgi membrane"/>
    <property type="evidence" value="ECO:0007669"/>
    <property type="project" value="UniProtKB-SubCell"/>
</dbReference>
<comment type="caution">
    <text evidence="11">The sequence shown here is derived from an EMBL/GenBank/DDBJ whole genome shotgun (WGS) entry which is preliminary data.</text>
</comment>
<keyword evidence="3 10" id="KW-0328">Glycosyltransferase</keyword>
<evidence type="ECO:0000313" key="11">
    <source>
        <dbReference type="EMBL" id="CAG8530029.1"/>
    </source>
</evidence>
<dbReference type="OrthoDB" id="2139606at2759"/>
<keyword evidence="5" id="KW-0812">Transmembrane</keyword>
<comment type="similarity">
    <text evidence="2 10">Belongs to the glycosyltransferase 31 family.</text>
</comment>
<evidence type="ECO:0000313" key="12">
    <source>
        <dbReference type="Proteomes" id="UP000789831"/>
    </source>
</evidence>
<comment type="subcellular location">
    <subcellularLocation>
        <location evidence="1 10">Golgi apparatus membrane</location>
        <topology evidence="1 10">Single-pass type II membrane protein</topology>
    </subcellularLocation>
</comment>
<evidence type="ECO:0000256" key="9">
    <source>
        <dbReference type="ARBA" id="ARBA00023136"/>
    </source>
</evidence>
<protein>
    <recommendedName>
        <fullName evidence="10">Hexosyltransferase</fullName>
        <ecNumber evidence="10">2.4.1.-</ecNumber>
    </recommendedName>
</protein>
<dbReference type="AlphaFoldDB" id="A0A9N9AIU9"/>
<keyword evidence="4" id="KW-0808">Transferase</keyword>
<keyword evidence="6" id="KW-0735">Signal-anchor</keyword>
<dbReference type="GO" id="GO:0051072">
    <property type="term" value="P:4,6-pyruvylated galactose residue biosynthetic process"/>
    <property type="evidence" value="ECO:0007669"/>
    <property type="project" value="TreeGrafter"/>
</dbReference>
<dbReference type="Proteomes" id="UP000789831">
    <property type="component" value="Unassembled WGS sequence"/>
</dbReference>
<name>A0A9N9AIU9_9GLOM</name>
<sequence>MLHYYLHSQNTAATLTIPVQSEFFTTFIKPDPYQYPIPRKTHMECHSYHEKNNVTFDQLWNYPPTKVLVGVFTTANTFERRQLLRVIYKAAQERLKDDWVDFKFIIGKPKPDEDTSSLRLKLEVEQAAFNDVVMLDIVENLNEGKIYEYYRWAGLKFNVNNTIEQYDYISKTDDDAFVHFQNLALNLRPLSREKLYYGFYSPVHKTFGFVTGMLEVLSIDHVRWISTADLHGLITGPEDAMVARWLEYGGWKFVNWIHENCLLYEDPRSSANQWCWRPWASPHTIVFHGMKSNWKWDAVIELFFGENQIVDI</sequence>
<gene>
    <name evidence="11" type="ORF">AGERDE_LOCUS5665</name>
</gene>
<dbReference type="Pfam" id="PF01762">
    <property type="entry name" value="Galactosyl_T"/>
    <property type="match status" value="1"/>
</dbReference>
<evidence type="ECO:0000256" key="4">
    <source>
        <dbReference type="ARBA" id="ARBA00022679"/>
    </source>
</evidence>
<dbReference type="PANTHER" id="PTHR11214:SF351">
    <property type="entry name" value="BETA-1,3-GALACTOSYLTRANSFERASE PVG3"/>
    <property type="match status" value="1"/>
</dbReference>
<evidence type="ECO:0000256" key="6">
    <source>
        <dbReference type="ARBA" id="ARBA00022968"/>
    </source>
</evidence>
<dbReference type="InterPro" id="IPR002659">
    <property type="entry name" value="Glyco_trans_31"/>
</dbReference>
<dbReference type="GO" id="GO:0016758">
    <property type="term" value="F:hexosyltransferase activity"/>
    <property type="evidence" value="ECO:0007669"/>
    <property type="project" value="InterPro"/>
</dbReference>
<keyword evidence="12" id="KW-1185">Reference proteome</keyword>
<reference evidence="11" key="1">
    <citation type="submission" date="2021-06" db="EMBL/GenBank/DDBJ databases">
        <authorList>
            <person name="Kallberg Y."/>
            <person name="Tangrot J."/>
            <person name="Rosling A."/>
        </authorList>
    </citation>
    <scope>NUCLEOTIDE SEQUENCE</scope>
    <source>
        <strain evidence="11">MT106</strain>
    </source>
</reference>
<keyword evidence="8 10" id="KW-0333">Golgi apparatus</keyword>
<accession>A0A9N9AIU9</accession>
<proteinExistence type="inferred from homology"/>
<evidence type="ECO:0000256" key="5">
    <source>
        <dbReference type="ARBA" id="ARBA00022692"/>
    </source>
</evidence>
<organism evidence="11 12">
    <name type="scientific">Ambispora gerdemannii</name>
    <dbReference type="NCBI Taxonomy" id="144530"/>
    <lineage>
        <taxon>Eukaryota</taxon>
        <taxon>Fungi</taxon>
        <taxon>Fungi incertae sedis</taxon>
        <taxon>Mucoromycota</taxon>
        <taxon>Glomeromycotina</taxon>
        <taxon>Glomeromycetes</taxon>
        <taxon>Archaeosporales</taxon>
        <taxon>Ambisporaceae</taxon>
        <taxon>Ambispora</taxon>
    </lineage>
</organism>
<evidence type="ECO:0000256" key="7">
    <source>
        <dbReference type="ARBA" id="ARBA00022989"/>
    </source>
</evidence>
<dbReference type="EC" id="2.4.1.-" evidence="10"/>
<keyword evidence="9" id="KW-0472">Membrane</keyword>
<evidence type="ECO:0000256" key="10">
    <source>
        <dbReference type="RuleBase" id="RU363063"/>
    </source>
</evidence>
<dbReference type="Gene3D" id="3.90.550.50">
    <property type="match status" value="1"/>
</dbReference>
<dbReference type="EMBL" id="CAJVPL010000791">
    <property type="protein sequence ID" value="CAG8530029.1"/>
    <property type="molecule type" value="Genomic_DNA"/>
</dbReference>
<keyword evidence="7" id="KW-1133">Transmembrane helix</keyword>
<evidence type="ECO:0000256" key="2">
    <source>
        <dbReference type="ARBA" id="ARBA00008661"/>
    </source>
</evidence>
<evidence type="ECO:0000256" key="1">
    <source>
        <dbReference type="ARBA" id="ARBA00004323"/>
    </source>
</evidence>
<evidence type="ECO:0000256" key="3">
    <source>
        <dbReference type="ARBA" id="ARBA00022676"/>
    </source>
</evidence>
<evidence type="ECO:0000256" key="8">
    <source>
        <dbReference type="ARBA" id="ARBA00023034"/>
    </source>
</evidence>